<keyword evidence="3" id="KW-1185">Reference proteome</keyword>
<dbReference type="OrthoDB" id="409938at2759"/>
<evidence type="ECO:0000313" key="3">
    <source>
        <dbReference type="Proteomes" id="UP000601435"/>
    </source>
</evidence>
<reference evidence="2" key="1">
    <citation type="submission" date="2021-02" db="EMBL/GenBank/DDBJ databases">
        <authorList>
            <person name="Dougan E. K."/>
            <person name="Rhodes N."/>
            <person name="Thang M."/>
            <person name="Chan C."/>
        </authorList>
    </citation>
    <scope>NUCLEOTIDE SEQUENCE</scope>
</reference>
<evidence type="ECO:0000256" key="1">
    <source>
        <dbReference type="SAM" id="MobiDB-lite"/>
    </source>
</evidence>
<dbReference type="Proteomes" id="UP000601435">
    <property type="component" value="Unassembled WGS sequence"/>
</dbReference>
<gene>
    <name evidence="2" type="primary">Pclo</name>
    <name evidence="2" type="ORF">SNEC2469_LOCUS4437</name>
</gene>
<dbReference type="EMBL" id="CAJNJA010008960">
    <property type="protein sequence ID" value="CAE7241880.1"/>
    <property type="molecule type" value="Genomic_DNA"/>
</dbReference>
<name>A0A812L8L4_9DINO</name>
<accession>A0A812L8L4</accession>
<proteinExistence type="predicted"/>
<dbReference type="AlphaFoldDB" id="A0A812L8L4"/>
<feature type="compositionally biased region" description="Basic and acidic residues" evidence="1">
    <location>
        <begin position="41"/>
        <end position="60"/>
    </location>
</feature>
<organism evidence="2 3">
    <name type="scientific">Symbiodinium necroappetens</name>
    <dbReference type="NCBI Taxonomy" id="1628268"/>
    <lineage>
        <taxon>Eukaryota</taxon>
        <taxon>Sar</taxon>
        <taxon>Alveolata</taxon>
        <taxon>Dinophyceae</taxon>
        <taxon>Suessiales</taxon>
        <taxon>Symbiodiniaceae</taxon>
        <taxon>Symbiodinium</taxon>
    </lineage>
</organism>
<feature type="region of interest" description="Disordered" evidence="1">
    <location>
        <begin position="38"/>
        <end position="60"/>
    </location>
</feature>
<sequence>MNPLDGGYRDLQLSLRIQEMVCELQLNTKWMLHVKQSAGHRSFEVSREEPRPGCFESERV</sequence>
<protein>
    <submittedName>
        <fullName evidence="2">Pclo protein</fullName>
    </submittedName>
</protein>
<evidence type="ECO:0000313" key="2">
    <source>
        <dbReference type="EMBL" id="CAE7241880.1"/>
    </source>
</evidence>
<comment type="caution">
    <text evidence="2">The sequence shown here is derived from an EMBL/GenBank/DDBJ whole genome shotgun (WGS) entry which is preliminary data.</text>
</comment>